<comment type="caution">
    <text evidence="1">The sequence shown here is derived from an EMBL/GenBank/DDBJ whole genome shotgun (WGS) entry which is preliminary data.</text>
</comment>
<protein>
    <submittedName>
        <fullName evidence="1">Dual specificity tyrosine-phosphorylation-regulated kinase</fullName>
    </submittedName>
</protein>
<evidence type="ECO:0000313" key="2">
    <source>
        <dbReference type="Proteomes" id="UP000187203"/>
    </source>
</evidence>
<dbReference type="EMBL" id="AWUE01022496">
    <property type="protein sequence ID" value="OMO57702.1"/>
    <property type="molecule type" value="Genomic_DNA"/>
</dbReference>
<accession>A0A1R3GHZ8</accession>
<keyword evidence="1" id="KW-0808">Transferase</keyword>
<organism evidence="1 2">
    <name type="scientific">Corchorus olitorius</name>
    <dbReference type="NCBI Taxonomy" id="93759"/>
    <lineage>
        <taxon>Eukaryota</taxon>
        <taxon>Viridiplantae</taxon>
        <taxon>Streptophyta</taxon>
        <taxon>Embryophyta</taxon>
        <taxon>Tracheophyta</taxon>
        <taxon>Spermatophyta</taxon>
        <taxon>Magnoliopsida</taxon>
        <taxon>eudicotyledons</taxon>
        <taxon>Gunneridae</taxon>
        <taxon>Pentapetalae</taxon>
        <taxon>rosids</taxon>
        <taxon>malvids</taxon>
        <taxon>Malvales</taxon>
        <taxon>Malvaceae</taxon>
        <taxon>Grewioideae</taxon>
        <taxon>Apeibeae</taxon>
        <taxon>Corchorus</taxon>
    </lineage>
</organism>
<proteinExistence type="predicted"/>
<gene>
    <name evidence="1" type="ORF">COLO4_35172</name>
</gene>
<evidence type="ECO:0000313" key="1">
    <source>
        <dbReference type="EMBL" id="OMO57702.1"/>
    </source>
</evidence>
<reference evidence="2" key="1">
    <citation type="submission" date="2013-09" db="EMBL/GenBank/DDBJ databases">
        <title>Corchorus olitorius genome sequencing.</title>
        <authorList>
            <person name="Alam M."/>
            <person name="Haque M.S."/>
            <person name="Islam M.S."/>
            <person name="Emdad E.M."/>
            <person name="Islam M.M."/>
            <person name="Ahmed B."/>
            <person name="Halim A."/>
            <person name="Hossen Q.M.M."/>
            <person name="Hossain M.Z."/>
            <person name="Ahmed R."/>
            <person name="Khan M.M."/>
            <person name="Islam R."/>
            <person name="Rashid M.M."/>
            <person name="Khan S.A."/>
            <person name="Rahman M.S."/>
            <person name="Alam M."/>
            <person name="Yahiya A.S."/>
            <person name="Khan M.S."/>
            <person name="Azam M.S."/>
            <person name="Haque T."/>
            <person name="Lashkar M.Z.H."/>
            <person name="Akhand A.I."/>
            <person name="Morshed G."/>
            <person name="Roy S."/>
            <person name="Uddin K.S."/>
            <person name="Rabeya T."/>
            <person name="Hossain A.S."/>
            <person name="Chowdhury A."/>
            <person name="Snigdha A.R."/>
            <person name="Mortoza M.S."/>
            <person name="Matin S.A."/>
            <person name="Hoque S.M.E."/>
            <person name="Islam M.K."/>
            <person name="Roy D.K."/>
            <person name="Haider R."/>
            <person name="Moosa M.M."/>
            <person name="Elias S.M."/>
            <person name="Hasan A.M."/>
            <person name="Jahan S."/>
            <person name="Shafiuddin M."/>
            <person name="Mahmood N."/>
            <person name="Shommy N.S."/>
        </authorList>
    </citation>
    <scope>NUCLEOTIDE SEQUENCE [LARGE SCALE GENOMIC DNA]</scope>
    <source>
        <strain evidence="2">cv. O-4</strain>
    </source>
</reference>
<dbReference type="Proteomes" id="UP000187203">
    <property type="component" value="Unassembled WGS sequence"/>
</dbReference>
<keyword evidence="2" id="KW-1185">Reference proteome</keyword>
<name>A0A1R3GHZ8_9ROSI</name>
<dbReference type="AlphaFoldDB" id="A0A1R3GHZ8"/>
<sequence>MIAARRQESPENVALLTGWLVGTWERSQFQNLALFRPINRRSSRLYIGECRQRSIAIGKLAQGFAVMEMDTDDNAIREESGAVDRSFFSWIMLWWLPDRILIALKGYGYDAQKFIQILYVLYADGNLWEIELWQLTLVCFQGHLLKLLIVYELPKANLCDVNTLNYESGGEVYITMQIVGAVAAANMCYPRQ</sequence>
<keyword evidence="1" id="KW-0418">Kinase</keyword>
<dbReference type="GO" id="GO:0016301">
    <property type="term" value="F:kinase activity"/>
    <property type="evidence" value="ECO:0007669"/>
    <property type="project" value="UniProtKB-KW"/>
</dbReference>